<dbReference type="Gene3D" id="3.30.540.10">
    <property type="entry name" value="Fructose-1,6-Bisphosphatase, subunit A, domain 1"/>
    <property type="match status" value="1"/>
</dbReference>
<dbReference type="PROSITE" id="PS00630">
    <property type="entry name" value="IMP_2"/>
    <property type="match status" value="1"/>
</dbReference>
<evidence type="ECO:0000313" key="9">
    <source>
        <dbReference type="EMBL" id="KKM44940.1"/>
    </source>
</evidence>
<dbReference type="Gene3D" id="3.40.190.80">
    <property type="match status" value="1"/>
</dbReference>
<dbReference type="PANTHER" id="PTHR20854:SF4">
    <property type="entry name" value="INOSITOL-1-MONOPHOSPHATASE-RELATED"/>
    <property type="match status" value="1"/>
</dbReference>
<dbReference type="SUPFAM" id="SSF56655">
    <property type="entry name" value="Carbohydrate phosphatase"/>
    <property type="match status" value="1"/>
</dbReference>
<dbReference type="InterPro" id="IPR020550">
    <property type="entry name" value="Inositol_monophosphatase_CS"/>
</dbReference>
<dbReference type="InterPro" id="IPR033942">
    <property type="entry name" value="IMPase"/>
</dbReference>
<accession>A0A0C5BIM5</accession>
<reference evidence="9 10" key="1">
    <citation type="submission" date="2015-04" db="EMBL/GenBank/DDBJ databases">
        <title>Draft genome sequence of Rathayibacter toxicus strain FH-142 (AKA 70134 or CS 32), a Western Australian isolate.</title>
        <authorList>
            <consortium name="Consortium for Microbial Forensics and Genomics (microFORGE)"/>
            <person name="Knight B.M."/>
            <person name="Roberts D.P."/>
            <person name="Lin D."/>
            <person name="Hari K."/>
            <person name="Fletcher J."/>
            <person name="Melcher U."/>
            <person name="Blagden T."/>
            <person name="Luster D.G."/>
            <person name="Sechler A.J."/>
            <person name="Schneider W.L."/>
            <person name="Winegar R.A."/>
        </authorList>
    </citation>
    <scope>NUCLEOTIDE SEQUENCE [LARGE SCALE GENOMIC DNA]</scope>
    <source>
        <strain evidence="9 10">FH142</strain>
    </source>
</reference>
<dbReference type="AlphaFoldDB" id="A0A0C5BIM5"/>
<proteinExistence type="inferred from homology"/>
<dbReference type="GO" id="GO:0008934">
    <property type="term" value="F:inositol monophosphate 1-phosphatase activity"/>
    <property type="evidence" value="ECO:0007669"/>
    <property type="project" value="InterPro"/>
</dbReference>
<comment type="catalytic activity">
    <reaction evidence="1 8">
        <text>a myo-inositol phosphate + H2O = myo-inositol + phosphate</text>
        <dbReference type="Rhea" id="RHEA:24056"/>
        <dbReference type="ChEBI" id="CHEBI:15377"/>
        <dbReference type="ChEBI" id="CHEBI:17268"/>
        <dbReference type="ChEBI" id="CHEBI:43474"/>
        <dbReference type="ChEBI" id="CHEBI:84139"/>
        <dbReference type="EC" id="3.1.3.25"/>
    </reaction>
</comment>
<name>A0A0C5BIM5_9MICO</name>
<evidence type="ECO:0000256" key="2">
    <source>
        <dbReference type="ARBA" id="ARBA00001946"/>
    </source>
</evidence>
<evidence type="ECO:0000256" key="4">
    <source>
        <dbReference type="ARBA" id="ARBA00022723"/>
    </source>
</evidence>
<dbReference type="PRINTS" id="PR00377">
    <property type="entry name" value="IMPHPHTASES"/>
</dbReference>
<dbReference type="Proteomes" id="UP000052979">
    <property type="component" value="Unassembled WGS sequence"/>
</dbReference>
<dbReference type="GO" id="GO:0046872">
    <property type="term" value="F:metal ion binding"/>
    <property type="evidence" value="ECO:0007669"/>
    <property type="project" value="UniProtKB-KW"/>
</dbReference>
<evidence type="ECO:0000256" key="6">
    <source>
        <dbReference type="ARBA" id="ARBA00022842"/>
    </source>
</evidence>
<protein>
    <recommendedName>
        <fullName evidence="8">Inositol-1-monophosphatase</fullName>
        <ecNumber evidence="8">3.1.3.25</ecNumber>
    </recommendedName>
</protein>
<dbReference type="Pfam" id="PF00459">
    <property type="entry name" value="Inositol_P"/>
    <property type="match status" value="1"/>
</dbReference>
<dbReference type="GO" id="GO:0006020">
    <property type="term" value="P:inositol metabolic process"/>
    <property type="evidence" value="ECO:0007669"/>
    <property type="project" value="TreeGrafter"/>
</dbReference>
<dbReference type="EC" id="3.1.3.25" evidence="8"/>
<keyword evidence="6 7" id="KW-0460">Magnesium</keyword>
<keyword evidence="4 7" id="KW-0479">Metal-binding</keyword>
<dbReference type="EMBL" id="LBFI01000049">
    <property type="protein sequence ID" value="KKM44940.1"/>
    <property type="molecule type" value="Genomic_DNA"/>
</dbReference>
<dbReference type="PROSITE" id="PS00629">
    <property type="entry name" value="IMP_1"/>
    <property type="match status" value="1"/>
</dbReference>
<dbReference type="KEGG" id="rtx:TI83_09835"/>
<feature type="binding site" evidence="7">
    <location>
        <position position="86"/>
    </location>
    <ligand>
        <name>Mg(2+)</name>
        <dbReference type="ChEBI" id="CHEBI:18420"/>
        <label>1</label>
        <note>catalytic</note>
    </ligand>
</feature>
<evidence type="ECO:0000256" key="5">
    <source>
        <dbReference type="ARBA" id="ARBA00022801"/>
    </source>
</evidence>
<evidence type="ECO:0000313" key="10">
    <source>
        <dbReference type="Proteomes" id="UP000052979"/>
    </source>
</evidence>
<feature type="binding site" evidence="7">
    <location>
        <position position="88"/>
    </location>
    <ligand>
        <name>Mg(2+)</name>
        <dbReference type="ChEBI" id="CHEBI:18420"/>
        <label>1</label>
        <note>catalytic</note>
    </ligand>
</feature>
<evidence type="ECO:0000256" key="8">
    <source>
        <dbReference type="RuleBase" id="RU364068"/>
    </source>
</evidence>
<dbReference type="PANTHER" id="PTHR20854">
    <property type="entry name" value="INOSITOL MONOPHOSPHATASE"/>
    <property type="match status" value="1"/>
</dbReference>
<feature type="binding site" evidence="7">
    <location>
        <position position="219"/>
    </location>
    <ligand>
        <name>Mg(2+)</name>
        <dbReference type="ChEBI" id="CHEBI:18420"/>
        <label>1</label>
        <note>catalytic</note>
    </ligand>
</feature>
<dbReference type="eggNOG" id="COG0483">
    <property type="taxonomic scope" value="Bacteria"/>
</dbReference>
<dbReference type="InterPro" id="IPR000760">
    <property type="entry name" value="Inositol_monophosphatase-like"/>
</dbReference>
<dbReference type="KEGG" id="rtc:APU90_07230"/>
<keyword evidence="10" id="KW-1185">Reference proteome</keyword>
<dbReference type="RefSeq" id="WP_042734341.1">
    <property type="nucleotide sequence ID" value="NZ_CP010848.1"/>
</dbReference>
<dbReference type="CDD" id="cd01639">
    <property type="entry name" value="IMPase"/>
    <property type="match status" value="1"/>
</dbReference>
<sequence length="270" mass="27993">MSDYASLLSIARAIAVEAAHLARQRRNDGVDVAASKSSPEDVVTAADREVEQLIRLRLTQARPHDGFLGEESGATGGSSGLTWVVDPIDGTVNYLYGIPAYAVSIAVVEGAPDPATWKSLAGVVVNAASGEVFTASRGGGAQRDGVTLRACAPASLPLALVGTGFGYDAGRRRRQGAVVQELLGAVRDIRRIGSAALDLCSVASGRLNAYFERGLNPWDFAAGALIAQEAGARVEGLAGRAASAELLIAAPEPLFAELATLLRELRADTV</sequence>
<feature type="binding site" evidence="7">
    <location>
        <position position="70"/>
    </location>
    <ligand>
        <name>Mg(2+)</name>
        <dbReference type="ChEBI" id="CHEBI:18420"/>
        <label>1</label>
        <note>catalytic</note>
    </ligand>
</feature>
<comment type="similarity">
    <text evidence="3 8">Belongs to the inositol monophosphatase superfamily.</text>
</comment>
<keyword evidence="5 8" id="KW-0378">Hydrolase</keyword>
<dbReference type="GeneID" id="93666385"/>
<dbReference type="PATRIC" id="fig|145458.7.peg.2231"/>
<gene>
    <name evidence="9" type="ORF">VT73_07395</name>
</gene>
<evidence type="ECO:0000256" key="1">
    <source>
        <dbReference type="ARBA" id="ARBA00001033"/>
    </source>
</evidence>
<comment type="caution">
    <text evidence="9">The sequence shown here is derived from an EMBL/GenBank/DDBJ whole genome shotgun (WGS) entry which is preliminary data.</text>
</comment>
<evidence type="ECO:0000256" key="3">
    <source>
        <dbReference type="ARBA" id="ARBA00009759"/>
    </source>
</evidence>
<dbReference type="GO" id="GO:0007165">
    <property type="term" value="P:signal transduction"/>
    <property type="evidence" value="ECO:0007669"/>
    <property type="project" value="TreeGrafter"/>
</dbReference>
<organism evidence="9 10">
    <name type="scientific">Rathayibacter toxicus</name>
    <dbReference type="NCBI Taxonomy" id="145458"/>
    <lineage>
        <taxon>Bacteria</taxon>
        <taxon>Bacillati</taxon>
        <taxon>Actinomycetota</taxon>
        <taxon>Actinomycetes</taxon>
        <taxon>Micrococcales</taxon>
        <taxon>Microbacteriaceae</taxon>
        <taxon>Rathayibacter</taxon>
    </lineage>
</organism>
<evidence type="ECO:0000256" key="7">
    <source>
        <dbReference type="PIRSR" id="PIRSR600760-2"/>
    </source>
</evidence>
<dbReference type="InterPro" id="IPR020583">
    <property type="entry name" value="Inositol_monoP_metal-BS"/>
</dbReference>
<feature type="binding site" evidence="7">
    <location>
        <position position="89"/>
    </location>
    <ligand>
        <name>Mg(2+)</name>
        <dbReference type="ChEBI" id="CHEBI:18420"/>
        <label>1</label>
        <note>catalytic</note>
    </ligand>
</feature>
<dbReference type="STRING" id="145458.APU90_07230"/>
<dbReference type="GO" id="GO:0046854">
    <property type="term" value="P:phosphatidylinositol phosphate biosynthetic process"/>
    <property type="evidence" value="ECO:0007669"/>
    <property type="project" value="InterPro"/>
</dbReference>
<comment type="cofactor">
    <cofactor evidence="2 7 8">
        <name>Mg(2+)</name>
        <dbReference type="ChEBI" id="CHEBI:18420"/>
    </cofactor>
</comment>